<feature type="domain" description="AAA-ATPase-like" evidence="1">
    <location>
        <begin position="7"/>
        <end position="232"/>
    </location>
</feature>
<keyword evidence="2" id="KW-0547">Nucleotide-binding</keyword>
<protein>
    <submittedName>
        <fullName evidence="2">ATP-binding protein</fullName>
    </submittedName>
</protein>
<dbReference type="InterPro" id="IPR027417">
    <property type="entry name" value="P-loop_NTPase"/>
</dbReference>
<dbReference type="Proteomes" id="UP001198962">
    <property type="component" value="Unassembled WGS sequence"/>
</dbReference>
<evidence type="ECO:0000313" key="2">
    <source>
        <dbReference type="EMBL" id="MCC2165214.1"/>
    </source>
</evidence>
<reference evidence="2" key="1">
    <citation type="submission" date="2021-10" db="EMBL/GenBank/DDBJ databases">
        <title>Anaerobic single-cell dispensing facilitates the cultivation of human gut bacteria.</title>
        <authorList>
            <person name="Afrizal A."/>
        </authorList>
    </citation>
    <scope>NUCLEOTIDE SEQUENCE</scope>
    <source>
        <strain evidence="2">CLA-AA-H274</strain>
    </source>
</reference>
<dbReference type="EMBL" id="JAJEPU010000028">
    <property type="protein sequence ID" value="MCC2165214.1"/>
    <property type="molecule type" value="Genomic_DNA"/>
</dbReference>
<dbReference type="PANTHER" id="PTHR34825">
    <property type="entry name" value="CONSERVED PROTEIN, WITH A WEAK D-GALACTARATE DEHYDRATASE/ALTRONATE HYDROLASE DOMAIN"/>
    <property type="match status" value="1"/>
</dbReference>
<keyword evidence="3" id="KW-1185">Reference proteome</keyword>
<dbReference type="InterPro" id="IPR012547">
    <property type="entry name" value="PDDEXK_9"/>
</dbReference>
<gene>
    <name evidence="2" type="ORF">LKD32_10060</name>
</gene>
<dbReference type="Pfam" id="PF09820">
    <property type="entry name" value="AAA-ATPase_like"/>
    <property type="match status" value="1"/>
</dbReference>
<evidence type="ECO:0000313" key="3">
    <source>
        <dbReference type="Proteomes" id="UP001198962"/>
    </source>
</evidence>
<dbReference type="PANTHER" id="PTHR34825:SF1">
    <property type="entry name" value="AAA-ATPASE-LIKE DOMAIN-CONTAINING PROTEIN"/>
    <property type="match status" value="1"/>
</dbReference>
<proteinExistence type="predicted"/>
<comment type="caution">
    <text evidence="2">The sequence shown here is derived from an EMBL/GenBank/DDBJ whole genome shotgun (WGS) entry which is preliminary data.</text>
</comment>
<dbReference type="Pfam" id="PF08011">
    <property type="entry name" value="PDDEXK_9"/>
    <property type="match status" value="1"/>
</dbReference>
<dbReference type="InterPro" id="IPR018631">
    <property type="entry name" value="AAA-ATPase-like_dom"/>
</dbReference>
<dbReference type="SUPFAM" id="SSF52540">
    <property type="entry name" value="P-loop containing nucleoside triphosphate hydrolases"/>
    <property type="match status" value="1"/>
</dbReference>
<dbReference type="GO" id="GO:0005524">
    <property type="term" value="F:ATP binding"/>
    <property type="evidence" value="ECO:0007669"/>
    <property type="project" value="UniProtKB-KW"/>
</dbReference>
<sequence length="568" mass="65943">MKKLNLPVGISDFEKIRENGYYYVDKSGLISELLERETAEVTLITRPRRFGKTLGMSMLANFFDIRKDSSGLFDGLEITKNKTLCERWMNQCPTILFSLKDIDGLTFLNAYNQMQMQIANLYKEYTYLLDSDEIDPDDKNLFLQIKAGNANETQISRSLNLLMRMMHRYYKKQVVLLLDEYDVPIAKASSNGYYAQMMEIVKTMMSTSLKDNLSLRFAVITGCLKIAKESVFTGTNNFVSDTITDSKLNEYFGFTQEEVAQILSDADAVEKRDCIKEWYDGYHFGDFDVYCPWDVMNYLFDIQKNSNMQPASYWRNTSDNAIIRSFIDYAGSSITKKMETLLAGGSILQRVDENLTYDYLHSSEENLWSVLYLTGYLTKVRKMKDRSGLSNEIFELKIPNKEIREIFETTVMKWFDDNAKSWDRGNLFHAVWSEDDKVLTQEMSKLLRKTISYHDYKEDFYHAFLAGIFAGAGYEVESNKEHGEGRSDVVVYDSVNGRVAIFEAKYSKTLQDMTEDCKRAIRQISDRMYAKDFQDDYDQICCYGISFYKKRCMVMCAEGEQVDFPESE</sequence>
<evidence type="ECO:0000259" key="1">
    <source>
        <dbReference type="Pfam" id="PF09820"/>
    </source>
</evidence>
<dbReference type="RefSeq" id="WP_308451579.1">
    <property type="nucleotide sequence ID" value="NZ_JAJEPU010000028.1"/>
</dbReference>
<organism evidence="2 3">
    <name type="scientific">Brotaphodocola catenula</name>
    <dbReference type="NCBI Taxonomy" id="2885361"/>
    <lineage>
        <taxon>Bacteria</taxon>
        <taxon>Bacillati</taxon>
        <taxon>Bacillota</taxon>
        <taxon>Clostridia</taxon>
        <taxon>Lachnospirales</taxon>
        <taxon>Lachnospiraceae</taxon>
        <taxon>Brotaphodocola</taxon>
    </lineage>
</organism>
<name>A0AAE3DKD9_9FIRM</name>
<dbReference type="AlphaFoldDB" id="A0AAE3DKD9"/>
<accession>A0AAE3DKD9</accession>
<keyword evidence="2" id="KW-0067">ATP-binding</keyword>